<evidence type="ECO:0000256" key="1">
    <source>
        <dbReference type="SAM" id="MobiDB-lite"/>
    </source>
</evidence>
<dbReference type="InterPro" id="IPR046151">
    <property type="entry name" value="DUF6153"/>
</dbReference>
<protein>
    <submittedName>
        <fullName evidence="2">Uncharacterized protein</fullName>
    </submittedName>
</protein>
<dbReference type="AlphaFoldDB" id="A0A918IJK4"/>
<reference evidence="2" key="2">
    <citation type="submission" date="2020-09" db="EMBL/GenBank/DDBJ databases">
        <authorList>
            <person name="Sun Q."/>
            <person name="Ohkuma M."/>
        </authorList>
    </citation>
    <scope>NUCLEOTIDE SEQUENCE</scope>
    <source>
        <strain evidence="2">JCM 4369</strain>
    </source>
</reference>
<sequence>MTGTTAHVPRPPERRWRGLLVLAVLAGLLGMHALAPGGGMGRAEPARSAHFTGAVSVVAQDDCPGGDGHCGGDHPHHADPTCASGAVNGGPQPPALALDPVTAPAPVHCPRSRAATAPDGARAPPSLAELQLLRI</sequence>
<comment type="caution">
    <text evidence="2">The sequence shown here is derived from an EMBL/GenBank/DDBJ whole genome shotgun (WGS) entry which is preliminary data.</text>
</comment>
<proteinExistence type="predicted"/>
<feature type="region of interest" description="Disordered" evidence="1">
    <location>
        <begin position="81"/>
        <end position="106"/>
    </location>
</feature>
<organism evidence="2 3">
    <name type="scientific">Streptomyces filipinensis</name>
    <dbReference type="NCBI Taxonomy" id="66887"/>
    <lineage>
        <taxon>Bacteria</taxon>
        <taxon>Bacillati</taxon>
        <taxon>Actinomycetota</taxon>
        <taxon>Actinomycetes</taxon>
        <taxon>Kitasatosporales</taxon>
        <taxon>Streptomycetaceae</taxon>
        <taxon>Streptomyces</taxon>
    </lineage>
</organism>
<dbReference type="Pfam" id="PF19650">
    <property type="entry name" value="DUF6153"/>
    <property type="match status" value="1"/>
</dbReference>
<keyword evidence="3" id="KW-1185">Reference proteome</keyword>
<dbReference type="RefSeq" id="WP_191877910.1">
    <property type="nucleotide sequence ID" value="NZ_BMTD01000025.1"/>
</dbReference>
<reference evidence="2" key="1">
    <citation type="journal article" date="2014" name="Int. J. Syst. Evol. Microbiol.">
        <title>Complete genome sequence of Corynebacterium casei LMG S-19264T (=DSM 44701T), isolated from a smear-ripened cheese.</title>
        <authorList>
            <consortium name="US DOE Joint Genome Institute (JGI-PGF)"/>
            <person name="Walter F."/>
            <person name="Albersmeier A."/>
            <person name="Kalinowski J."/>
            <person name="Ruckert C."/>
        </authorList>
    </citation>
    <scope>NUCLEOTIDE SEQUENCE</scope>
    <source>
        <strain evidence="2">JCM 4369</strain>
    </source>
</reference>
<accession>A0A918IJK4</accession>
<evidence type="ECO:0000313" key="2">
    <source>
        <dbReference type="EMBL" id="GGV23409.1"/>
    </source>
</evidence>
<gene>
    <name evidence="2" type="ORF">GCM10010260_74730</name>
</gene>
<dbReference type="Proteomes" id="UP000618795">
    <property type="component" value="Unassembled WGS sequence"/>
</dbReference>
<evidence type="ECO:0000313" key="3">
    <source>
        <dbReference type="Proteomes" id="UP000618795"/>
    </source>
</evidence>
<name>A0A918IJK4_9ACTN</name>
<dbReference type="EMBL" id="BMTD01000025">
    <property type="protein sequence ID" value="GGV23409.1"/>
    <property type="molecule type" value="Genomic_DNA"/>
</dbReference>